<protein>
    <recommendedName>
        <fullName evidence="5">DUF4232 domain-containing protein</fullName>
    </recommendedName>
</protein>
<name>A0ABW6Q7Q7_9ACTN</name>
<evidence type="ECO:0000256" key="2">
    <source>
        <dbReference type="SAM" id="Phobius"/>
    </source>
</evidence>
<sequence length="404" mass="39309">MSDGKDARPGEREPEGSHAPGTGREPEGGAPAAEVPREAGTPHEQEPKHTHAGNGTVNDGRDEQSPEGLDSDELELRALLHQAVREVEPGDGTLDYLRRAVPARRARKRQALVGMAAAALFIGTAVPAAVHVSGSSGSDANPSAVGHASQDQGGTGQDEDPGGGQSTAGGSSDQVEGTGKDDKKDEDGDGASTGSGAGATEGADPSAGTSAEAPVCTAAQLGPAVASSAAPDSTGAVYGSFRVANVSVAGCTVDGPGVLSVTPQGAASAGKVSSTRHVAGDAAAGLPDPSLEAARLVLEPGAAYEVRFAWVPSETCPTPGETAGGGTGGPSPDPTPTGAPTTTTGASAGTDTGTTTQLVTEDGGTDGSVAVTYTAPTGAGSATTTVSNACAGTVYWTGLLTPVG</sequence>
<feature type="region of interest" description="Disordered" evidence="1">
    <location>
        <begin position="1"/>
        <end position="75"/>
    </location>
</feature>
<reference evidence="3 4" key="1">
    <citation type="submission" date="2024-09" db="EMBL/GenBank/DDBJ databases">
        <title>The Natural Products Discovery Center: Release of the First 8490 Sequenced Strains for Exploring Actinobacteria Biosynthetic Diversity.</title>
        <authorList>
            <person name="Kalkreuter E."/>
            <person name="Kautsar S.A."/>
            <person name="Yang D."/>
            <person name="Bader C.D."/>
            <person name="Teijaro C.N."/>
            <person name="Fluegel L."/>
            <person name="Davis C.M."/>
            <person name="Simpson J.R."/>
            <person name="Lauterbach L."/>
            <person name="Steele A.D."/>
            <person name="Gui C."/>
            <person name="Meng S."/>
            <person name="Li G."/>
            <person name="Viehrig K."/>
            <person name="Ye F."/>
            <person name="Su P."/>
            <person name="Kiefer A.F."/>
            <person name="Nichols A."/>
            <person name="Cepeda A.J."/>
            <person name="Yan W."/>
            <person name="Fan B."/>
            <person name="Jiang Y."/>
            <person name="Adhikari A."/>
            <person name="Zheng C.-J."/>
            <person name="Schuster L."/>
            <person name="Cowan T.M."/>
            <person name="Smanski M.J."/>
            <person name="Chevrette M.G."/>
            <person name="De Carvalho L.P.S."/>
            <person name="Shen B."/>
        </authorList>
    </citation>
    <scope>NUCLEOTIDE SEQUENCE [LARGE SCALE GENOMIC DNA]</scope>
    <source>
        <strain evidence="3 4">NPDC058328</strain>
    </source>
</reference>
<feature type="compositionally biased region" description="Basic and acidic residues" evidence="1">
    <location>
        <begin position="35"/>
        <end position="49"/>
    </location>
</feature>
<feature type="region of interest" description="Disordered" evidence="1">
    <location>
        <begin position="131"/>
        <end position="211"/>
    </location>
</feature>
<feature type="region of interest" description="Disordered" evidence="1">
    <location>
        <begin position="315"/>
        <end position="365"/>
    </location>
</feature>
<proteinExistence type="predicted"/>
<feature type="transmembrane region" description="Helical" evidence="2">
    <location>
        <begin position="111"/>
        <end position="130"/>
    </location>
</feature>
<evidence type="ECO:0000313" key="4">
    <source>
        <dbReference type="Proteomes" id="UP001601627"/>
    </source>
</evidence>
<evidence type="ECO:0000313" key="3">
    <source>
        <dbReference type="EMBL" id="MFF1275085.1"/>
    </source>
</evidence>
<dbReference type="EMBL" id="JBHVZQ010000013">
    <property type="protein sequence ID" value="MFF1275085.1"/>
    <property type="molecule type" value="Genomic_DNA"/>
</dbReference>
<keyword evidence="2" id="KW-0472">Membrane</keyword>
<keyword evidence="2" id="KW-1133">Transmembrane helix</keyword>
<dbReference type="RefSeq" id="WP_388235407.1">
    <property type="nucleotide sequence ID" value="NZ_JBHVZQ010000013.1"/>
</dbReference>
<feature type="compositionally biased region" description="Low complexity" evidence="1">
    <location>
        <begin position="338"/>
        <end position="356"/>
    </location>
</feature>
<feature type="compositionally biased region" description="Basic and acidic residues" evidence="1">
    <location>
        <begin position="1"/>
        <end position="16"/>
    </location>
</feature>
<evidence type="ECO:0008006" key="5">
    <source>
        <dbReference type="Google" id="ProtNLM"/>
    </source>
</evidence>
<organism evidence="3 4">
    <name type="scientific">Streptomyces marokkonensis</name>
    <dbReference type="NCBI Taxonomy" id="324855"/>
    <lineage>
        <taxon>Bacteria</taxon>
        <taxon>Bacillati</taxon>
        <taxon>Actinomycetota</taxon>
        <taxon>Actinomycetes</taxon>
        <taxon>Kitasatosporales</taxon>
        <taxon>Streptomycetaceae</taxon>
        <taxon>Streptomyces</taxon>
    </lineage>
</organism>
<keyword evidence="4" id="KW-1185">Reference proteome</keyword>
<gene>
    <name evidence="3" type="ORF">ACFVZC_16960</name>
</gene>
<comment type="caution">
    <text evidence="3">The sequence shown here is derived from an EMBL/GenBank/DDBJ whole genome shotgun (WGS) entry which is preliminary data.</text>
</comment>
<accession>A0ABW6Q7Q7</accession>
<evidence type="ECO:0000256" key="1">
    <source>
        <dbReference type="SAM" id="MobiDB-lite"/>
    </source>
</evidence>
<keyword evidence="2" id="KW-0812">Transmembrane</keyword>
<dbReference type="Proteomes" id="UP001601627">
    <property type="component" value="Unassembled WGS sequence"/>
</dbReference>